<evidence type="ECO:0000313" key="1">
    <source>
        <dbReference type="EMBL" id="MBD7909737.1"/>
    </source>
</evidence>
<gene>
    <name evidence="1" type="ORF">H9661_00075</name>
</gene>
<evidence type="ECO:0000313" key="2">
    <source>
        <dbReference type="Proteomes" id="UP000627781"/>
    </source>
</evidence>
<organism evidence="1 2">
    <name type="scientific">Clostridium cibarium</name>
    <dbReference type="NCBI Taxonomy" id="2762247"/>
    <lineage>
        <taxon>Bacteria</taxon>
        <taxon>Bacillati</taxon>
        <taxon>Bacillota</taxon>
        <taxon>Clostridia</taxon>
        <taxon>Eubacteriales</taxon>
        <taxon>Clostridiaceae</taxon>
        <taxon>Clostridium</taxon>
    </lineage>
</organism>
<keyword evidence="2" id="KW-1185">Reference proteome</keyword>
<dbReference type="Proteomes" id="UP000627781">
    <property type="component" value="Unassembled WGS sequence"/>
</dbReference>
<protein>
    <submittedName>
        <fullName evidence="1">Uncharacterized protein</fullName>
    </submittedName>
</protein>
<sequence length="287" mass="33726">MKKEIREMFPSWCEDRETKFELVLSDDIDSLMCYTYQREKFDREVKRFFDAGAYTDYQIMYRLEDYKNENSSIGLDIALEGEIKCWDNHVVKYSKDDYVNPNSANMNKNICNYNYYSKYIVSSFITMLSYYDEDLTTWSKDQLAVLCAIDGLYTPFLSKYGGRFVSTARKNLDDLGYGYLADFMIENLKYIEQIKRELKLDAKIKMVNGHLETGMDLEKLSEIFCCNIELPSKKFKKIKSIKRVAKPIAFSKDSIDKGLFNFSLTNKGYCCFSYTEYASSMLNRNKK</sequence>
<comment type="caution">
    <text evidence="1">The sequence shown here is derived from an EMBL/GenBank/DDBJ whole genome shotgun (WGS) entry which is preliminary data.</text>
</comment>
<dbReference type="RefSeq" id="WP_191767403.1">
    <property type="nucleotide sequence ID" value="NZ_JACSRA010000001.1"/>
</dbReference>
<accession>A0ABR8PNH4</accession>
<reference evidence="1 2" key="1">
    <citation type="submission" date="2020-08" db="EMBL/GenBank/DDBJ databases">
        <title>A Genomic Blueprint of the Chicken Gut Microbiome.</title>
        <authorList>
            <person name="Gilroy R."/>
            <person name="Ravi A."/>
            <person name="Getino M."/>
            <person name="Pursley I."/>
            <person name="Horton D.L."/>
            <person name="Alikhan N.-F."/>
            <person name="Baker D."/>
            <person name="Gharbi K."/>
            <person name="Hall N."/>
            <person name="Watson M."/>
            <person name="Adriaenssens E.M."/>
            <person name="Foster-Nyarko E."/>
            <person name="Jarju S."/>
            <person name="Secka A."/>
            <person name="Antonio M."/>
            <person name="Oren A."/>
            <person name="Chaudhuri R."/>
            <person name="La Ragione R.M."/>
            <person name="Hildebrand F."/>
            <person name="Pallen M.J."/>
        </authorList>
    </citation>
    <scope>NUCLEOTIDE SEQUENCE [LARGE SCALE GENOMIC DNA]</scope>
    <source>
        <strain evidence="1 2">Sa3CVN1</strain>
    </source>
</reference>
<proteinExistence type="predicted"/>
<name>A0ABR8PNH4_9CLOT</name>
<dbReference type="EMBL" id="JACSRA010000001">
    <property type="protein sequence ID" value="MBD7909737.1"/>
    <property type="molecule type" value="Genomic_DNA"/>
</dbReference>